<gene>
    <name evidence="1" type="ORF">AS203_00490</name>
</gene>
<dbReference type="AlphaFoldDB" id="A0A0S2KHG7"/>
<evidence type="ECO:0000313" key="2">
    <source>
        <dbReference type="Proteomes" id="UP000056252"/>
    </source>
</evidence>
<proteinExistence type="predicted"/>
<sequence length="266" mass="30664">MHVNWQKTTLIVLDLALGGYLVAAFTAFNKPDETARVCTKTSINIQDEATNGFINAQEIKARLERSRLYPLAKPMRFVNARGIEETLKESPFVKTAECYKTEDGHVNINITQRMPIVRIKADNGDDYYIDDNNCVMPNSHYTSDLIIATGHISKWFAKNYISYLSSALMADDLWRNQIEQINVLPDYGIELVPRVGEHIIYIGALPETKYKSERGKLVSDFVRKKMTRLEKFYKYGLSQAGWNLYSYINLEFDNQIICRRRSQPTE</sequence>
<dbReference type="eggNOG" id="COG1589">
    <property type="taxonomic scope" value="Bacteria"/>
</dbReference>
<dbReference type="KEGG" id="peo:AS203_00490"/>
<accession>A0A0S2KHG7</accession>
<keyword evidence="2" id="KW-1185">Reference proteome</keyword>
<reference evidence="2" key="1">
    <citation type="submission" date="2015-11" db="EMBL/GenBank/DDBJ databases">
        <authorList>
            <person name="Holder M.E."/>
            <person name="Ajami N.J."/>
            <person name="Petrosino J.F."/>
        </authorList>
    </citation>
    <scope>NUCLEOTIDE SEQUENCE [LARGE SCALE GENOMIC DNA]</scope>
    <source>
        <strain evidence="2">F0113</strain>
    </source>
</reference>
<keyword evidence="1" id="KW-0131">Cell cycle</keyword>
<dbReference type="RefSeq" id="WP_024991401.1">
    <property type="nucleotide sequence ID" value="NZ_CP013195.1"/>
</dbReference>
<organism evidence="1 2">
    <name type="scientific">Hoylesella enoeca</name>
    <dbReference type="NCBI Taxonomy" id="76123"/>
    <lineage>
        <taxon>Bacteria</taxon>
        <taxon>Pseudomonadati</taxon>
        <taxon>Bacteroidota</taxon>
        <taxon>Bacteroidia</taxon>
        <taxon>Bacteroidales</taxon>
        <taxon>Prevotellaceae</taxon>
        <taxon>Hoylesella</taxon>
    </lineage>
</organism>
<dbReference type="GO" id="GO:0051301">
    <property type="term" value="P:cell division"/>
    <property type="evidence" value="ECO:0007669"/>
    <property type="project" value="UniProtKB-KW"/>
</dbReference>
<dbReference type="OrthoDB" id="1466667at2"/>
<name>A0A0S2KHG7_9BACT</name>
<dbReference type="Proteomes" id="UP000056252">
    <property type="component" value="Chromosome"/>
</dbReference>
<dbReference type="EMBL" id="CP013195">
    <property type="protein sequence ID" value="ALO47771.1"/>
    <property type="molecule type" value="Genomic_DNA"/>
</dbReference>
<keyword evidence="1" id="KW-0132">Cell division</keyword>
<protein>
    <submittedName>
        <fullName evidence="1">Cell division protein FtsQ</fullName>
    </submittedName>
</protein>
<evidence type="ECO:0000313" key="1">
    <source>
        <dbReference type="EMBL" id="ALO47771.1"/>
    </source>
</evidence>
<dbReference type="STRING" id="76123.AS203_00490"/>